<feature type="domain" description="Gfo/Idh/MocA-like oxidoreductase N-terminal" evidence="3">
    <location>
        <begin position="1"/>
        <end position="119"/>
    </location>
</feature>
<dbReference type="Pfam" id="PF01408">
    <property type="entry name" value="GFO_IDH_MocA"/>
    <property type="match status" value="1"/>
</dbReference>
<evidence type="ECO:0000256" key="1">
    <source>
        <dbReference type="ARBA" id="ARBA00010928"/>
    </source>
</evidence>
<keyword evidence="2" id="KW-0560">Oxidoreductase</keyword>
<keyword evidence="6" id="KW-1185">Reference proteome</keyword>
<evidence type="ECO:0000259" key="3">
    <source>
        <dbReference type="Pfam" id="PF01408"/>
    </source>
</evidence>
<comment type="caution">
    <text evidence="5">The sequence shown here is derived from an EMBL/GenBank/DDBJ whole genome shotgun (WGS) entry which is preliminary data.</text>
</comment>
<dbReference type="InterPro" id="IPR000683">
    <property type="entry name" value="Gfo/Idh/MocA-like_OxRdtase_N"/>
</dbReference>
<dbReference type="SUPFAM" id="SSF55347">
    <property type="entry name" value="Glyceraldehyde-3-phosphate dehydrogenase-like, C-terminal domain"/>
    <property type="match status" value="1"/>
</dbReference>
<protein>
    <submittedName>
        <fullName evidence="5">Gfo/Idh/MocA family oxidoreductase</fullName>
    </submittedName>
</protein>
<feature type="domain" description="GFO/IDH/MocA-like oxidoreductase" evidence="4">
    <location>
        <begin position="127"/>
        <end position="243"/>
    </location>
</feature>
<dbReference type="PANTHER" id="PTHR42840">
    <property type="entry name" value="NAD(P)-BINDING ROSSMANN-FOLD SUPERFAMILY PROTEIN-RELATED"/>
    <property type="match status" value="1"/>
</dbReference>
<dbReference type="Gene3D" id="3.30.360.10">
    <property type="entry name" value="Dihydrodipicolinate Reductase, domain 2"/>
    <property type="match status" value="1"/>
</dbReference>
<sequence>MRIGLIGAGRIGTFHAATLSRHREVGGSLIITDADTARARRLADRLGATAAPSVDEIFTWGVDAVVVTAATSAHSELIGRAARSGLPVFCEKPIALDLAGTLDALAEVDAAGTVLQLGFQRRFDVGYTTAREAVRSGRLGRLHTVRAMTSDQAPPPADYLPHSGGIYRDCLIHDFDALRWVTGHEVVEVYATGSDAGPSMFRAAGDVDTAAAVLTFDDGTLASATAARINGAGYDVRMELAGELDQIAVGLDDRTPIASTEPAGPPPADKPWTGFLERFGPAYEAELVAFVEVVRGERANPCDGREALEALRIAEACELSRHERRPVRLAEIPDGRT</sequence>
<name>A0ABP9J0E2_9ACTN</name>
<dbReference type="Proteomes" id="UP001501759">
    <property type="component" value="Unassembled WGS sequence"/>
</dbReference>
<dbReference type="Pfam" id="PF22725">
    <property type="entry name" value="GFO_IDH_MocA_C3"/>
    <property type="match status" value="1"/>
</dbReference>
<dbReference type="SUPFAM" id="SSF51735">
    <property type="entry name" value="NAD(P)-binding Rossmann-fold domains"/>
    <property type="match status" value="1"/>
</dbReference>
<comment type="similarity">
    <text evidence="1">Belongs to the Gfo/Idh/MocA family.</text>
</comment>
<dbReference type="RefSeq" id="WP_345649816.1">
    <property type="nucleotide sequence ID" value="NZ_BAABKB010000012.1"/>
</dbReference>
<dbReference type="Gene3D" id="3.40.50.720">
    <property type="entry name" value="NAD(P)-binding Rossmann-like Domain"/>
    <property type="match status" value="1"/>
</dbReference>
<evidence type="ECO:0000256" key="2">
    <source>
        <dbReference type="ARBA" id="ARBA00023002"/>
    </source>
</evidence>
<gene>
    <name evidence="5" type="ORF">GCM10023335_37040</name>
</gene>
<evidence type="ECO:0000313" key="5">
    <source>
        <dbReference type="EMBL" id="GAA5013935.1"/>
    </source>
</evidence>
<dbReference type="InterPro" id="IPR036291">
    <property type="entry name" value="NAD(P)-bd_dom_sf"/>
</dbReference>
<dbReference type="EMBL" id="BAABKB010000012">
    <property type="protein sequence ID" value="GAA5013935.1"/>
    <property type="molecule type" value="Genomic_DNA"/>
</dbReference>
<proteinExistence type="inferred from homology"/>
<accession>A0ABP9J0E2</accession>
<dbReference type="InterPro" id="IPR055170">
    <property type="entry name" value="GFO_IDH_MocA-like_dom"/>
</dbReference>
<organism evidence="5 6">
    <name type="scientific">Streptomyces siamensis</name>
    <dbReference type="NCBI Taxonomy" id="1274986"/>
    <lineage>
        <taxon>Bacteria</taxon>
        <taxon>Bacillati</taxon>
        <taxon>Actinomycetota</taxon>
        <taxon>Actinomycetes</taxon>
        <taxon>Kitasatosporales</taxon>
        <taxon>Streptomycetaceae</taxon>
        <taxon>Streptomyces</taxon>
    </lineage>
</organism>
<dbReference type="PANTHER" id="PTHR42840:SF3">
    <property type="entry name" value="BINDING ROSSMANN FOLD OXIDOREDUCTASE, PUTATIVE (AFU_ORTHOLOGUE AFUA_2G10240)-RELATED"/>
    <property type="match status" value="1"/>
</dbReference>
<evidence type="ECO:0000259" key="4">
    <source>
        <dbReference type="Pfam" id="PF22725"/>
    </source>
</evidence>
<reference evidence="6" key="1">
    <citation type="journal article" date="2019" name="Int. J. Syst. Evol. Microbiol.">
        <title>The Global Catalogue of Microorganisms (GCM) 10K type strain sequencing project: providing services to taxonomists for standard genome sequencing and annotation.</title>
        <authorList>
            <consortium name="The Broad Institute Genomics Platform"/>
            <consortium name="The Broad Institute Genome Sequencing Center for Infectious Disease"/>
            <person name="Wu L."/>
            <person name="Ma J."/>
        </authorList>
    </citation>
    <scope>NUCLEOTIDE SEQUENCE [LARGE SCALE GENOMIC DNA]</scope>
    <source>
        <strain evidence="6">JCM 18409</strain>
    </source>
</reference>
<evidence type="ECO:0000313" key="6">
    <source>
        <dbReference type="Proteomes" id="UP001501759"/>
    </source>
</evidence>